<dbReference type="EMBL" id="BC122394">
    <property type="protein sequence ID" value="AAI22395.1"/>
    <property type="molecule type" value="mRNA"/>
</dbReference>
<organism evidence="2">
    <name type="scientific">Danio rerio</name>
    <name type="common">Zebrafish</name>
    <name type="synonym">Brachydanio rerio</name>
    <dbReference type="NCBI Taxonomy" id="7955"/>
    <lineage>
        <taxon>Eukaryota</taxon>
        <taxon>Metazoa</taxon>
        <taxon>Chordata</taxon>
        <taxon>Craniata</taxon>
        <taxon>Vertebrata</taxon>
        <taxon>Euteleostomi</taxon>
        <taxon>Actinopterygii</taxon>
        <taxon>Neopterygii</taxon>
        <taxon>Teleostei</taxon>
        <taxon>Ostariophysi</taxon>
        <taxon>Cypriniformes</taxon>
        <taxon>Danionidae</taxon>
        <taxon>Danioninae</taxon>
        <taxon>Danio</taxon>
    </lineage>
</organism>
<dbReference type="OrthoDB" id="3219396at2759"/>
<protein>
    <submittedName>
        <fullName evidence="4">F-box only protein 36a</fullName>
    </submittedName>
    <submittedName>
        <fullName evidence="2">Zgc:153717</fullName>
    </submittedName>
</protein>
<accession>Q0D281</accession>
<sequence length="189" mass="21587">MASLLDEILFETAGQGPPPSKDFYQLVITRKEVIWRCWKTSIRAESRGAPPGETKQFHDDFLNDSRMQEQLAVVIGSGILEYTLALCRGHFDYLERLPDKLLLTILSYISLQDIGHLSQTSNRFRKLCNSEEIWKKTVLGHCDGITEDMEMLAKVMGWKKIFFGFYHEKDPVSTASPAKEEDNTNRASP</sequence>
<dbReference type="InterPro" id="IPR036047">
    <property type="entry name" value="F-box-like_dom_sf"/>
</dbReference>
<keyword evidence="3" id="KW-1185">Reference proteome</keyword>
<feature type="domain" description="F-box" evidence="1">
    <location>
        <begin position="91"/>
        <end position="137"/>
    </location>
</feature>
<dbReference type="PROSITE" id="PS50181">
    <property type="entry name" value="FBOX"/>
    <property type="match status" value="1"/>
</dbReference>
<dbReference type="SMART" id="SM00256">
    <property type="entry name" value="FBOX"/>
    <property type="match status" value="1"/>
</dbReference>
<proteinExistence type="evidence at protein level"/>
<dbReference type="CTD" id="767780"/>
<dbReference type="GeneID" id="767780"/>
<dbReference type="AlphaFoldDB" id="Q0D281"/>
<evidence type="ECO:0000313" key="3">
    <source>
        <dbReference type="Proteomes" id="UP000000437"/>
    </source>
</evidence>
<reference evidence="2" key="2">
    <citation type="submission" date="2006-08" db="EMBL/GenBank/DDBJ databases">
        <authorList>
            <consortium name="NIH - Zebrafish Gene Collection (ZGC) project"/>
        </authorList>
    </citation>
    <scope>NUCLEOTIDE SEQUENCE [LARGE SCALE MRNA]</scope>
    <source>
        <tissue evidence="2">Olfactory epithelium</tissue>
    </source>
</reference>
<dbReference type="CDD" id="cd22106">
    <property type="entry name" value="F-box_FBXO36"/>
    <property type="match status" value="1"/>
</dbReference>
<keyword evidence="6" id="KW-1267">Proteomics identification</keyword>
<gene>
    <name evidence="4 5" type="primary">fbxo36a</name>
    <name evidence="2 4" type="synonym">zgc:153717</name>
</gene>
<evidence type="ECO:0007829" key="6">
    <source>
        <dbReference type="PeptideAtlas" id="Q0D281"/>
    </source>
</evidence>
<dbReference type="RefSeq" id="NP_001070215.1">
    <property type="nucleotide sequence ID" value="NM_001076747.1"/>
</dbReference>
<dbReference type="Proteomes" id="UP000000437">
    <property type="component" value="Chromosome 18"/>
</dbReference>
<reference evidence="4" key="1">
    <citation type="journal article" date="2002" name="Proc. Natl. Acad. Sci. U.S.A.">
        <title>Generation and initial analysis of more than 15,000 full-length human and mouse cDNA sequences.</title>
        <authorList>
            <consortium name="Mammalian Gene Collection Program Team"/>
            <person name="Strausberg R.L."/>
            <person name="Feingold E.A."/>
            <person name="Grouse L.H."/>
            <person name="Derge J.G."/>
            <person name="Klausner R.D."/>
            <person name="Collins F.S."/>
            <person name="Wagner L."/>
            <person name="Shenmen C.M."/>
            <person name="Schuler G.D."/>
            <person name="Altschul S.F."/>
            <person name="Zeeberg B."/>
            <person name="Buetow K.H."/>
            <person name="Schaefer C.F."/>
            <person name="Bhat N.K."/>
            <person name="Hopkins R.F."/>
            <person name="Jordan H."/>
            <person name="Moore T."/>
            <person name="Max S.I."/>
            <person name="Wang J."/>
            <person name="Hsieh F."/>
            <person name="Diatchenko L."/>
            <person name="Marusina K."/>
            <person name="Farmer A.A."/>
            <person name="Rubin G.M."/>
            <person name="Hong L."/>
            <person name="Stapleton M."/>
            <person name="Soares M.B."/>
            <person name="Bonaldo M.F."/>
            <person name="Casavant T.L."/>
            <person name="Scheetz T.E."/>
            <person name="Brownstein M.J."/>
            <person name="Usdin T.B."/>
            <person name="Toshiyuki S."/>
            <person name="Carninci P."/>
            <person name="Prange C."/>
            <person name="Raha S.S."/>
            <person name="Loquellano N.A."/>
            <person name="Peters G.J."/>
            <person name="Abramson R.D."/>
            <person name="Mullahy S.J."/>
            <person name="Bosak S.A."/>
            <person name="McEwan P.J."/>
            <person name="McKernan K.J."/>
            <person name="Malek J.A."/>
            <person name="Gunaratne P.H."/>
            <person name="Richards S."/>
            <person name="Worley K.C."/>
            <person name="Hale S."/>
            <person name="Garcia A.M."/>
            <person name="Gay L.J."/>
            <person name="Hulyk S.W."/>
            <person name="Villalon D.K."/>
            <person name="Muzny D.M."/>
            <person name="Sodergren E.J."/>
            <person name="Lu X."/>
            <person name="Gibbs R.A."/>
            <person name="Fahey J."/>
            <person name="Helton E."/>
            <person name="Ketteman M."/>
            <person name="Madan A."/>
            <person name="Rodrigues S."/>
            <person name="Sanchez A."/>
            <person name="Whiting M."/>
            <person name="Madan A."/>
            <person name="Young A.C."/>
            <person name="Shevchenko Y."/>
            <person name="Bouffard G.G."/>
            <person name="Blakesley R.W."/>
            <person name="Touchman J.W."/>
            <person name="Green E.D."/>
            <person name="Dickson M.C."/>
            <person name="Rodriguez A.C."/>
            <person name="Grimwood J."/>
            <person name="Schmutz J."/>
            <person name="Myers R.M."/>
            <person name="Butterfield Y.S."/>
            <person name="Krzywinski M.I."/>
            <person name="Skalska U."/>
            <person name="Smailus D.E."/>
            <person name="Schnerch A."/>
            <person name="Schein J.E."/>
            <person name="Jones S.J."/>
            <person name="Marra M.A."/>
        </authorList>
    </citation>
    <scope>NUCLEOTIDE SEQUENCE</scope>
</reference>
<reference evidence="3" key="4">
    <citation type="journal article" date="2013" name="Nature">
        <title>The zebrafish reference genome sequence and its relationship to the human genome.</title>
        <authorList>
            <consortium name="Genome Reference Consortium Zebrafish"/>
            <person name="Howe K."/>
            <person name="Clark M.D."/>
            <person name="Torroja C.F."/>
            <person name="Torrance J."/>
            <person name="Berthelot C."/>
            <person name="Muffato M."/>
            <person name="Collins J.E."/>
            <person name="Humphray S."/>
            <person name="McLaren K."/>
            <person name="Matthews L."/>
            <person name="McLaren S."/>
            <person name="Sealy I."/>
            <person name="Caccamo M."/>
            <person name="Churcher C."/>
            <person name="Scott C."/>
            <person name="Barrett J.C."/>
            <person name="Koch R."/>
            <person name="Rauch G.J."/>
            <person name="White S."/>
            <person name="Chow W."/>
            <person name="Kilian B."/>
            <person name="Quintais L.T."/>
            <person name="Guerra-Assuncao J.A."/>
            <person name="Zhou Y."/>
            <person name="Gu Y."/>
            <person name="Yen J."/>
            <person name="Vogel J.H."/>
            <person name="Eyre T."/>
            <person name="Redmond S."/>
            <person name="Banerjee R."/>
            <person name="Chi J."/>
            <person name="Fu B."/>
            <person name="Langley E."/>
            <person name="Maguire S.F."/>
            <person name="Laird G.K."/>
            <person name="Lloyd D."/>
            <person name="Kenyon E."/>
            <person name="Donaldson S."/>
            <person name="Sehra H."/>
            <person name="Almeida-King J."/>
            <person name="Loveland J."/>
            <person name="Trevanion S."/>
            <person name="Jones M."/>
            <person name="Quail M."/>
            <person name="Willey D."/>
            <person name="Hunt A."/>
            <person name="Burton J."/>
            <person name="Sims S."/>
            <person name="McLay K."/>
            <person name="Plumb B."/>
            <person name="Davis J."/>
            <person name="Clee C."/>
            <person name="Oliver K."/>
            <person name="Clark R."/>
            <person name="Riddle C."/>
            <person name="Elliot D."/>
            <person name="Eliott D."/>
            <person name="Threadgold G."/>
            <person name="Harden G."/>
            <person name="Ware D."/>
            <person name="Begum S."/>
            <person name="Mortimore B."/>
            <person name="Mortimer B."/>
            <person name="Kerry G."/>
            <person name="Heath P."/>
            <person name="Phillimore B."/>
            <person name="Tracey A."/>
            <person name="Corby N."/>
            <person name="Dunn M."/>
            <person name="Johnson C."/>
            <person name="Wood J."/>
            <person name="Clark S."/>
            <person name="Pelan S."/>
            <person name="Griffiths G."/>
            <person name="Smith M."/>
            <person name="Glithero R."/>
            <person name="Howden P."/>
            <person name="Barker N."/>
            <person name="Lloyd C."/>
            <person name="Stevens C."/>
            <person name="Harley J."/>
            <person name="Holt K."/>
            <person name="Panagiotidis G."/>
            <person name="Lovell J."/>
            <person name="Beasley H."/>
            <person name="Henderson C."/>
            <person name="Gordon D."/>
            <person name="Auger K."/>
            <person name="Wright D."/>
            <person name="Collins J."/>
            <person name="Raisen C."/>
            <person name="Dyer L."/>
            <person name="Leung K."/>
            <person name="Robertson L."/>
            <person name="Ambridge K."/>
            <person name="Leongamornlert D."/>
            <person name="McGuire S."/>
            <person name="Gilderthorp R."/>
            <person name="Griffiths C."/>
            <person name="Manthravadi D."/>
            <person name="Nichol S."/>
            <person name="Barker G."/>
            <person name="Whitehead S."/>
            <person name="Kay M."/>
            <person name="Brown J."/>
            <person name="Murnane C."/>
            <person name="Gray E."/>
            <person name="Humphries M."/>
            <person name="Sycamore N."/>
            <person name="Barker D."/>
            <person name="Saunders D."/>
            <person name="Wallis J."/>
            <person name="Babbage A."/>
            <person name="Hammond S."/>
            <person name="Mashreghi-Mohammadi M."/>
            <person name="Barr L."/>
            <person name="Martin S."/>
            <person name="Wray P."/>
            <person name="Ellington A."/>
            <person name="Matthews N."/>
            <person name="Ellwood M."/>
            <person name="Woodmansey R."/>
            <person name="Clark G."/>
            <person name="Cooper J."/>
            <person name="Cooper J."/>
            <person name="Tromans A."/>
            <person name="Grafham D."/>
            <person name="Skuce C."/>
            <person name="Pandian R."/>
            <person name="Andrews R."/>
            <person name="Harrison E."/>
            <person name="Kimberley A."/>
            <person name="Garnett J."/>
            <person name="Fosker N."/>
            <person name="Hall R."/>
            <person name="Garner P."/>
            <person name="Kelly D."/>
            <person name="Bird C."/>
            <person name="Palmer S."/>
            <person name="Gehring I."/>
            <person name="Berger A."/>
            <person name="Dooley C.M."/>
            <person name="Ersan-Urun Z."/>
            <person name="Eser C."/>
            <person name="Geiger H."/>
            <person name="Geisler M."/>
            <person name="Karotki L."/>
            <person name="Kirn A."/>
            <person name="Konantz J."/>
            <person name="Konantz M."/>
            <person name="Oberlander M."/>
            <person name="Rudolph-Geiger S."/>
            <person name="Teucke M."/>
            <person name="Lanz C."/>
            <person name="Raddatz G."/>
            <person name="Osoegawa K."/>
            <person name="Zhu B."/>
            <person name="Rapp A."/>
            <person name="Widaa S."/>
            <person name="Langford C."/>
            <person name="Yang F."/>
            <person name="Schuster S.C."/>
            <person name="Carter N.P."/>
            <person name="Harrow J."/>
            <person name="Ning Z."/>
            <person name="Herrero J."/>
            <person name="Searle S.M."/>
            <person name="Enright A."/>
            <person name="Geisler R."/>
            <person name="Plasterk R.H."/>
            <person name="Lee C."/>
            <person name="Westerfield M."/>
            <person name="de Jong P.J."/>
            <person name="Zon L.I."/>
            <person name="Postlethwait J.H."/>
            <person name="Nusslein-Volhard C."/>
            <person name="Hubbard T.J."/>
            <person name="Roest Crollius H."/>
            <person name="Rogers J."/>
            <person name="Stemple D.L."/>
        </authorList>
    </citation>
    <scope>NUCLEOTIDE SEQUENCE [LARGE SCALE GENOMIC DNA]</scope>
</reference>
<dbReference type="ZFIN" id="ZDB-GENE-060929-986">
    <property type="gene designation" value="fbxo36a"/>
</dbReference>
<dbReference type="AGR" id="ZFIN:ZDB-GENE-060929-986"/>
<name>Q0D281_DANRE</name>
<dbReference type="Pfam" id="PF12937">
    <property type="entry name" value="F-box-like"/>
    <property type="match status" value="1"/>
</dbReference>
<evidence type="ECO:0000313" key="5">
    <source>
        <dbReference type="ZFIN" id="ZDB-GENE-060929-986"/>
    </source>
</evidence>
<evidence type="ECO:0000259" key="1">
    <source>
        <dbReference type="PROSITE" id="PS50181"/>
    </source>
</evidence>
<dbReference type="InterPro" id="IPR001810">
    <property type="entry name" value="F-box_dom"/>
</dbReference>
<dbReference type="Gene3D" id="1.20.1280.50">
    <property type="match status" value="1"/>
</dbReference>
<dbReference type="PhylomeDB" id="Q0D281"/>
<evidence type="ECO:0000313" key="2">
    <source>
        <dbReference type="EMBL" id="AAI22395.1"/>
    </source>
</evidence>
<evidence type="ECO:0000313" key="4">
    <source>
        <dbReference type="RefSeq" id="NP_001070215.1"/>
    </source>
</evidence>
<reference evidence="4" key="3">
    <citation type="journal article" date="2011" name="Brief. Bioinform.">
        <title>Phylogenetic-based propagation of functional annotations within the Gene Ontology consortium.</title>
        <authorList>
            <person name="Gaudet P."/>
            <person name="Livstone M.S."/>
            <person name="Lewis S.E."/>
            <person name="Thomas P.D."/>
        </authorList>
    </citation>
    <scope>NUCLEOTIDE SEQUENCE</scope>
</reference>
<dbReference type="KEGG" id="dre:767780"/>
<dbReference type="SUPFAM" id="SSF81383">
    <property type="entry name" value="F-box domain"/>
    <property type="match status" value="1"/>
</dbReference>
<reference evidence="4" key="5">
    <citation type="submission" date="2025-04" db="UniProtKB">
        <authorList>
            <consortium name="RefSeq"/>
        </authorList>
    </citation>
    <scope>IDENTIFICATION</scope>
</reference>